<keyword evidence="1" id="KW-0812">Transmembrane</keyword>
<feature type="domain" description="DUF1468" evidence="2">
    <location>
        <begin position="8"/>
        <end position="140"/>
    </location>
</feature>
<evidence type="ECO:0000259" key="2">
    <source>
        <dbReference type="Pfam" id="PF07331"/>
    </source>
</evidence>
<feature type="transmembrane region" description="Helical" evidence="1">
    <location>
        <begin position="113"/>
        <end position="135"/>
    </location>
</feature>
<comment type="caution">
    <text evidence="3">The sequence shown here is derived from an EMBL/GenBank/DDBJ whole genome shotgun (WGS) entry which is preliminary data.</text>
</comment>
<evidence type="ECO:0000256" key="1">
    <source>
        <dbReference type="SAM" id="Phobius"/>
    </source>
</evidence>
<keyword evidence="1" id="KW-0472">Membrane</keyword>
<dbReference type="Pfam" id="PF07331">
    <property type="entry name" value="TctB"/>
    <property type="match status" value="1"/>
</dbReference>
<protein>
    <submittedName>
        <fullName evidence="3">Membrane protein</fullName>
    </submittedName>
</protein>
<keyword evidence="4" id="KW-1185">Reference proteome</keyword>
<evidence type="ECO:0000313" key="4">
    <source>
        <dbReference type="Proteomes" id="UP001240984"/>
    </source>
</evidence>
<evidence type="ECO:0000313" key="3">
    <source>
        <dbReference type="EMBL" id="MDP9792386.1"/>
    </source>
</evidence>
<dbReference type="InterPro" id="IPR009936">
    <property type="entry name" value="DUF1468"/>
</dbReference>
<feature type="transmembrane region" description="Helical" evidence="1">
    <location>
        <begin position="70"/>
        <end position="93"/>
    </location>
</feature>
<sequence>MRATNLAVAGFVTALGAVALAGAIALGTGRPAQPGPGAWPAVLGGALVLLGIALGLRARATDDAERFTRAALPVLAALASMAAFVAVVGVIGFEIPALLLTFAWLRFLGDESWLLSALVSVGLVATLYLLFVAALDVTIPHMF</sequence>
<feature type="transmembrane region" description="Helical" evidence="1">
    <location>
        <begin position="37"/>
        <end position="58"/>
    </location>
</feature>
<reference evidence="3 4" key="1">
    <citation type="submission" date="2023-07" db="EMBL/GenBank/DDBJ databases">
        <title>Sequencing the genomes of 1000 actinobacteria strains.</title>
        <authorList>
            <person name="Klenk H.-P."/>
        </authorList>
    </citation>
    <scope>NUCLEOTIDE SEQUENCE [LARGE SCALE GENOMIC DNA]</scope>
    <source>
        <strain evidence="3 4">DSM 44710</strain>
    </source>
</reference>
<dbReference type="Proteomes" id="UP001240984">
    <property type="component" value="Unassembled WGS sequence"/>
</dbReference>
<organism evidence="3 4">
    <name type="scientific">Catenuloplanes nepalensis</name>
    <dbReference type="NCBI Taxonomy" id="587533"/>
    <lineage>
        <taxon>Bacteria</taxon>
        <taxon>Bacillati</taxon>
        <taxon>Actinomycetota</taxon>
        <taxon>Actinomycetes</taxon>
        <taxon>Micromonosporales</taxon>
        <taxon>Micromonosporaceae</taxon>
        <taxon>Catenuloplanes</taxon>
    </lineage>
</organism>
<keyword evidence="1" id="KW-1133">Transmembrane helix</keyword>
<proteinExistence type="predicted"/>
<dbReference type="RefSeq" id="WP_306827278.1">
    <property type="nucleotide sequence ID" value="NZ_JAUSRA010000001.1"/>
</dbReference>
<accession>A0ABT9MLU6</accession>
<name>A0ABT9MLU6_9ACTN</name>
<gene>
    <name evidence="3" type="ORF">J2S43_000898</name>
</gene>
<dbReference type="EMBL" id="JAUSRA010000001">
    <property type="protein sequence ID" value="MDP9792386.1"/>
    <property type="molecule type" value="Genomic_DNA"/>
</dbReference>